<accession>A0A6J5L1S1</accession>
<evidence type="ECO:0000313" key="1">
    <source>
        <dbReference type="EMBL" id="CAB4127562.1"/>
    </source>
</evidence>
<gene>
    <name evidence="1" type="ORF">UFOVP92_38</name>
</gene>
<dbReference type="EMBL" id="LR796211">
    <property type="protein sequence ID" value="CAB4127562.1"/>
    <property type="molecule type" value="Genomic_DNA"/>
</dbReference>
<reference evidence="1" key="1">
    <citation type="submission" date="2020-04" db="EMBL/GenBank/DDBJ databases">
        <authorList>
            <person name="Chiriac C."/>
            <person name="Salcher M."/>
            <person name="Ghai R."/>
            <person name="Kavagutti S V."/>
        </authorList>
    </citation>
    <scope>NUCLEOTIDE SEQUENCE</scope>
</reference>
<name>A0A6J5L1S1_9CAUD</name>
<proteinExistence type="predicted"/>
<organism evidence="1">
    <name type="scientific">uncultured Caudovirales phage</name>
    <dbReference type="NCBI Taxonomy" id="2100421"/>
    <lineage>
        <taxon>Viruses</taxon>
        <taxon>Duplodnaviria</taxon>
        <taxon>Heunggongvirae</taxon>
        <taxon>Uroviricota</taxon>
        <taxon>Caudoviricetes</taxon>
        <taxon>Peduoviridae</taxon>
        <taxon>Maltschvirus</taxon>
        <taxon>Maltschvirus maltsch</taxon>
    </lineage>
</organism>
<sequence>MSITYSQFMPPTVLTTSAVTLFTVPATPASTLLRGGRMRLTNTTAGPVTATLYAVPLAGSASSANAFVSGKTISANDYLDVDVPLIAPGGFVQGLAGAATSITAFMISGSLFS</sequence>
<protein>
    <submittedName>
        <fullName evidence="1">Uncharacterized protein</fullName>
    </submittedName>
</protein>